<gene>
    <name evidence="7" type="ordered locus">Psta_2212</name>
</gene>
<dbReference type="NCBIfam" id="TIGR02603">
    <property type="entry name" value="CxxCH_TIGR02603"/>
    <property type="match status" value="1"/>
</dbReference>
<keyword evidence="1 4" id="KW-0349">Heme</keyword>
<proteinExistence type="predicted"/>
<reference evidence="7 8" key="1">
    <citation type="journal article" date="2009" name="Stand. Genomic Sci.">
        <title>Complete genome sequence of Pirellula staleyi type strain (ATCC 27377).</title>
        <authorList>
            <person name="Clum A."/>
            <person name="Tindall B.J."/>
            <person name="Sikorski J."/>
            <person name="Ivanova N."/>
            <person name="Mavrommatis K."/>
            <person name="Lucas S."/>
            <person name="Glavina del Rio T."/>
            <person name="Nolan M."/>
            <person name="Chen F."/>
            <person name="Tice H."/>
            <person name="Pitluck S."/>
            <person name="Cheng J.F."/>
            <person name="Chertkov O."/>
            <person name="Brettin T."/>
            <person name="Han C."/>
            <person name="Detter J.C."/>
            <person name="Kuske C."/>
            <person name="Bruce D."/>
            <person name="Goodwin L."/>
            <person name="Ovchinikova G."/>
            <person name="Pati A."/>
            <person name="Mikhailova N."/>
            <person name="Chen A."/>
            <person name="Palaniappan K."/>
            <person name="Land M."/>
            <person name="Hauser L."/>
            <person name="Chang Y.J."/>
            <person name="Jeffries C.D."/>
            <person name="Chain P."/>
            <person name="Rohde M."/>
            <person name="Goker M."/>
            <person name="Bristow J."/>
            <person name="Eisen J.A."/>
            <person name="Markowitz V."/>
            <person name="Hugenholtz P."/>
            <person name="Kyrpides N.C."/>
            <person name="Klenk H.P."/>
            <person name="Lapidus A."/>
        </authorList>
    </citation>
    <scope>NUCLEOTIDE SEQUENCE [LARGE SCALE GENOMIC DNA]</scope>
    <source>
        <strain evidence="8">ATCC 27377 / DSM 6068 / ICPB 4128</strain>
    </source>
</reference>
<dbReference type="GO" id="GO:0009055">
    <property type="term" value="F:electron transfer activity"/>
    <property type="evidence" value="ECO:0007669"/>
    <property type="project" value="InterPro"/>
</dbReference>
<dbReference type="eggNOG" id="COG2010">
    <property type="taxonomic scope" value="Bacteria"/>
</dbReference>
<dbReference type="PANTHER" id="PTHR33546:SF1">
    <property type="entry name" value="LARGE, MULTIFUNCTIONAL SECRETED PROTEIN"/>
    <property type="match status" value="1"/>
</dbReference>
<feature type="chain" id="PRO_5003035396" evidence="5">
    <location>
        <begin position="28"/>
        <end position="1150"/>
    </location>
</feature>
<dbReference type="InterPro" id="IPR009056">
    <property type="entry name" value="Cyt_c-like_dom"/>
</dbReference>
<feature type="domain" description="Cytochrome c" evidence="6">
    <location>
        <begin position="856"/>
        <end position="992"/>
    </location>
</feature>
<accession>D2R2P3</accession>
<dbReference type="STRING" id="530564.Psta_2212"/>
<dbReference type="Proteomes" id="UP000001887">
    <property type="component" value="Chromosome"/>
</dbReference>
<dbReference type="KEGG" id="psl:Psta_2212"/>
<evidence type="ECO:0000256" key="5">
    <source>
        <dbReference type="SAM" id="SignalP"/>
    </source>
</evidence>
<keyword evidence="3 4" id="KW-0408">Iron</keyword>
<dbReference type="InterPro" id="IPR055557">
    <property type="entry name" value="DUF7133"/>
</dbReference>
<dbReference type="PANTHER" id="PTHR33546">
    <property type="entry name" value="LARGE, MULTIFUNCTIONAL SECRETED PROTEIN-RELATED"/>
    <property type="match status" value="1"/>
</dbReference>
<dbReference type="InterPro" id="IPR016024">
    <property type="entry name" value="ARM-type_fold"/>
</dbReference>
<dbReference type="OrthoDB" id="228131at2"/>
<dbReference type="NCBIfam" id="TIGR02604">
    <property type="entry name" value="Piru_Ver_Nterm"/>
    <property type="match status" value="1"/>
</dbReference>
<dbReference type="InterPro" id="IPR011042">
    <property type="entry name" value="6-blade_b-propeller_TolB-like"/>
</dbReference>
<dbReference type="GO" id="GO:0046872">
    <property type="term" value="F:metal ion binding"/>
    <property type="evidence" value="ECO:0007669"/>
    <property type="project" value="UniProtKB-KW"/>
</dbReference>
<dbReference type="InterPro" id="IPR011041">
    <property type="entry name" value="Quinoprot_gluc/sorb_DH_b-prop"/>
</dbReference>
<dbReference type="AlphaFoldDB" id="D2R2P3"/>
<sequence precursor="true">MQFSLSNLRLFLLTALALAIVPSAALAQRNLKDIPDPDPELERKTFELAPNLEVQLFAADPLLSKPIQMNFDDRGRLWVASSEVYPQIKPGQQATDKILVLEDTNRDGVIDKTTVFCDGLLIPTGVIPGDGGCYVANSTELVHYKDTDGDGRADQRRVILSGFGTEDTHHLLHTLRWGVDGCLYMNQSIYIHSHVETPFGVKRLNGGGIWRYRPETQELSILAKGLVNSWGHQQDKWGQSFATDGAGGEGINFVFPGSVFVTSPGAKRIVAGLNPGSPKFCGLEFLSGRHFPPEWDGSIITSDFRAHRVCRFVLSEDQSGYASRQEVEVIKSNHVAFRPIDAKMGPDGALYVADWYNPIIQHGEVDFRDERRDHVHGRIWRVSYKGREPLPIYDFENATAQQVLDALKSPEEFTRQYAKLRLKTRPDAVALLPKWVAELPADDAEREHHRLEALWAYQSVGKFEGKLLDELLRSADPRVRAAAIRVAVDWQSNFKNAQQIFANAAVDSHPRVRLEGVRALATLPTLAAAAAAVKALDQPVDRFLDFALWQTMRDLAPQWLPAVQEGKFDFDGNVEHLTFALKSADSGDVAGPLLAVVNAGKVPAERLEQVLSIVCSLGGPNELAQVLSRITAAEGLTVDQKSRLLAELVKASQVRKVQPAGDLNVVAALLASDTPALRQAAVDAAGSWKLASLAPSISEIAASSALPLELRASAMKSMVAIGAAGAKEQLAALAAKDPELATRQQAIAALATADRVLASNLLVQLLASEAAAVDPAVAVTPILAQQDGAVALQKSLESKKIPTDSAKLLVRSAQAAAQPSEELISAIRTAGSLESSGWMLDDALLASLVADVKSMGDPARGEAIYRAERMQCLKCHPIGGAGGQVGPDLVSIGASAQVDYLVESLLAPSKKIKEGFHSKVVLDDEGKLTTGIPIRDTESEIILRDADDKLVTISKDNIEQMKDGISLMPMGLVDSLTRQELVDLVRFLSELGKVGDYAIGQSRAVRRWQVLEYSDDTHRILNRSSFDSAAIEDPAFNWTSRYSKVSGELPLEGLPTLQPHKQLAPTTFARFQLDVSTAGKLQLNWNATAGLQLWVDGKPQPVSEKLVLDLAVGRHTLVVAIDRNSHPQPIRVELSDVAGSAAQSQLVGGK</sequence>
<dbReference type="eggNOG" id="COG2133">
    <property type="taxonomic scope" value="Bacteria"/>
</dbReference>
<dbReference type="GO" id="GO:0020037">
    <property type="term" value="F:heme binding"/>
    <property type="evidence" value="ECO:0007669"/>
    <property type="project" value="InterPro"/>
</dbReference>
<feature type="signal peptide" evidence="5">
    <location>
        <begin position="1"/>
        <end position="27"/>
    </location>
</feature>
<dbReference type="InterPro" id="IPR036909">
    <property type="entry name" value="Cyt_c-like_dom_sf"/>
</dbReference>
<evidence type="ECO:0000256" key="4">
    <source>
        <dbReference type="PROSITE-ProRule" id="PRU00433"/>
    </source>
</evidence>
<evidence type="ECO:0000256" key="2">
    <source>
        <dbReference type="ARBA" id="ARBA00022723"/>
    </source>
</evidence>
<dbReference type="SUPFAM" id="SSF50952">
    <property type="entry name" value="Soluble quinoprotein glucose dehydrogenase"/>
    <property type="match status" value="1"/>
</dbReference>
<keyword evidence="5" id="KW-0732">Signal</keyword>
<dbReference type="HOGENOM" id="CLU_004500_0_0_0"/>
<keyword evidence="2 4" id="KW-0479">Metal-binding</keyword>
<dbReference type="InterPro" id="IPR013428">
    <property type="entry name" value="Membrane-bound_put_N"/>
</dbReference>
<dbReference type="Gene3D" id="1.10.760.10">
    <property type="entry name" value="Cytochrome c-like domain"/>
    <property type="match status" value="1"/>
</dbReference>
<evidence type="ECO:0000313" key="8">
    <source>
        <dbReference type="Proteomes" id="UP000001887"/>
    </source>
</evidence>
<dbReference type="SUPFAM" id="SSF48371">
    <property type="entry name" value="ARM repeat"/>
    <property type="match status" value="1"/>
</dbReference>
<organism evidence="7 8">
    <name type="scientific">Pirellula staleyi (strain ATCC 27377 / DSM 6068 / ICPB 4128)</name>
    <name type="common">Pirella staleyi</name>
    <dbReference type="NCBI Taxonomy" id="530564"/>
    <lineage>
        <taxon>Bacteria</taxon>
        <taxon>Pseudomonadati</taxon>
        <taxon>Planctomycetota</taxon>
        <taxon>Planctomycetia</taxon>
        <taxon>Pirellulales</taxon>
        <taxon>Pirellulaceae</taxon>
        <taxon>Pirellula</taxon>
    </lineage>
</organism>
<name>D2R2P3_PIRSD</name>
<dbReference type="Pfam" id="PF23500">
    <property type="entry name" value="DUF7133"/>
    <property type="match status" value="2"/>
</dbReference>
<evidence type="ECO:0000256" key="3">
    <source>
        <dbReference type="ARBA" id="ARBA00023004"/>
    </source>
</evidence>
<dbReference type="Gene3D" id="1.25.10.10">
    <property type="entry name" value="Leucine-rich Repeat Variant"/>
    <property type="match status" value="1"/>
</dbReference>
<dbReference type="Pfam" id="PF13646">
    <property type="entry name" value="HEAT_2"/>
    <property type="match status" value="1"/>
</dbReference>
<evidence type="ECO:0000256" key="1">
    <source>
        <dbReference type="ARBA" id="ARBA00022617"/>
    </source>
</evidence>
<dbReference type="Gene3D" id="2.120.10.30">
    <property type="entry name" value="TolB, C-terminal domain"/>
    <property type="match status" value="1"/>
</dbReference>
<evidence type="ECO:0000259" key="6">
    <source>
        <dbReference type="PROSITE" id="PS51007"/>
    </source>
</evidence>
<evidence type="ECO:0000313" key="7">
    <source>
        <dbReference type="EMBL" id="ADB16883.1"/>
    </source>
</evidence>
<dbReference type="EMBL" id="CP001848">
    <property type="protein sequence ID" value="ADB16883.1"/>
    <property type="molecule type" value="Genomic_DNA"/>
</dbReference>
<keyword evidence="8" id="KW-1185">Reference proteome</keyword>
<protein>
    <submittedName>
        <fullName evidence="7">Membrane-bound dehydrogenase domain protein</fullName>
    </submittedName>
</protein>
<dbReference type="InterPro" id="IPR011989">
    <property type="entry name" value="ARM-like"/>
</dbReference>
<dbReference type="InterPro" id="IPR013427">
    <property type="entry name" value="Haem-bd_dom_put"/>
</dbReference>
<dbReference type="PROSITE" id="PS51007">
    <property type="entry name" value="CYTC"/>
    <property type="match status" value="1"/>
</dbReference>
<dbReference type="SUPFAM" id="SSF46626">
    <property type="entry name" value="Cytochrome c"/>
    <property type="match status" value="1"/>
</dbReference>